<evidence type="ECO:0000256" key="7">
    <source>
        <dbReference type="ARBA" id="ARBA00023303"/>
    </source>
</evidence>
<name>A0A9D4LDN4_DREPO</name>
<evidence type="ECO:0000256" key="1">
    <source>
        <dbReference type="ARBA" id="ARBA00004141"/>
    </source>
</evidence>
<feature type="region of interest" description="Disordered" evidence="8">
    <location>
        <begin position="1323"/>
        <end position="1526"/>
    </location>
</feature>
<evidence type="ECO:0000313" key="14">
    <source>
        <dbReference type="Proteomes" id="UP000828390"/>
    </source>
</evidence>
<feature type="compositionally biased region" description="Basic and acidic residues" evidence="8">
    <location>
        <begin position="1394"/>
        <end position="1444"/>
    </location>
</feature>
<keyword evidence="14" id="KW-1185">Reference proteome</keyword>
<feature type="transmembrane region" description="Helical" evidence="9">
    <location>
        <begin position="945"/>
        <end position="970"/>
    </location>
</feature>
<evidence type="ECO:0000256" key="6">
    <source>
        <dbReference type="ARBA" id="ARBA00023136"/>
    </source>
</evidence>
<dbReference type="GO" id="GO:0099604">
    <property type="term" value="F:ligand-gated calcium channel activity"/>
    <property type="evidence" value="ECO:0007669"/>
    <property type="project" value="TreeGrafter"/>
</dbReference>
<dbReference type="InterPro" id="IPR050927">
    <property type="entry name" value="TRPM"/>
</dbReference>
<keyword evidence="2" id="KW-0813">Transport</keyword>
<reference evidence="13" key="2">
    <citation type="submission" date="2020-11" db="EMBL/GenBank/DDBJ databases">
        <authorList>
            <person name="McCartney M.A."/>
            <person name="Auch B."/>
            <person name="Kono T."/>
            <person name="Mallez S."/>
            <person name="Becker A."/>
            <person name="Gohl D.M."/>
            <person name="Silverstein K.A.T."/>
            <person name="Koren S."/>
            <person name="Bechman K.B."/>
            <person name="Herman A."/>
            <person name="Abrahante J.E."/>
            <person name="Garbe J."/>
        </authorList>
    </citation>
    <scope>NUCLEOTIDE SEQUENCE</scope>
    <source>
        <strain evidence="13">Duluth1</strain>
        <tissue evidence="13">Whole animal</tissue>
    </source>
</reference>
<keyword evidence="5" id="KW-0406">Ion transport</keyword>
<feature type="compositionally biased region" description="Basic and acidic residues" evidence="8">
    <location>
        <begin position="1465"/>
        <end position="1475"/>
    </location>
</feature>
<evidence type="ECO:0000259" key="10">
    <source>
        <dbReference type="Pfam" id="PF00520"/>
    </source>
</evidence>
<dbReference type="InterPro" id="IPR057366">
    <property type="entry name" value="TRPM-like"/>
</dbReference>
<comment type="caution">
    <text evidence="13">The sequence shown here is derived from an EMBL/GenBank/DDBJ whole genome shotgun (WGS) entry which is preliminary data.</text>
</comment>
<feature type="compositionally biased region" description="Polar residues" evidence="8">
    <location>
        <begin position="1325"/>
        <end position="1336"/>
    </location>
</feature>
<dbReference type="Pfam" id="PF25508">
    <property type="entry name" value="TRPM2"/>
    <property type="match status" value="2"/>
</dbReference>
<dbReference type="Pfam" id="PF18139">
    <property type="entry name" value="LSDAT_euk"/>
    <property type="match status" value="1"/>
</dbReference>
<dbReference type="Proteomes" id="UP000828390">
    <property type="component" value="Unassembled WGS sequence"/>
</dbReference>
<feature type="domain" description="TRPM SLOG" evidence="11">
    <location>
        <begin position="251"/>
        <end position="507"/>
    </location>
</feature>
<gene>
    <name evidence="13" type="ORF">DPMN_098413</name>
</gene>
<evidence type="ECO:0000256" key="5">
    <source>
        <dbReference type="ARBA" id="ARBA00023065"/>
    </source>
</evidence>
<evidence type="ECO:0000313" key="13">
    <source>
        <dbReference type="EMBL" id="KAH3855843.1"/>
    </source>
</evidence>
<sequence length="1526" mass="173684">MAEELHIPIERKLLKRESGISITAETMKSLSARKDTILNQRVHPVDIDIMPSASVRRGMIATVDVSDIPIASQSEGVKNFRQPEKLKMTSSTNSGTMFNMTPQSKEFVRRMTPLSPRQAAENDKAIEEYCQFVGEHFTMVECHRFVPAAGQKGKKIKEVKCHCGAVLNEHAGMASQKLSKTSEKILEIAERLIVPAELKFIFQRIKLDDPSPDIIPQLEWSRDEAFRSTRTNAYGKIDFVNVEHGGGKKPAKYIRLSVDNSVDHLFEMMKTHWNIMEPQAPNLVISVVGGAKNFKLDGRNRTTFANGLIKTVQATSAWLISSGFNMGVMKAVGQAVAQGQSFVWTEDRMAPRLRCIGIAPWGYVRDRKCLEQTEEGKGCFYAKYRTSNVILHGEPVPLNADHTHFIFVDDGYRNRYGGVAKMRSKIEQKISEPLSNGGLGIPVVLVVVEGGTDAIDDAMSSVLHEIPVVVCSGTGRAADILAYAYSHTKTISSGAREISEKHLVKLREKIVAAYAKSWKEAEVQERTDSTLESVQKCCKNPDLLTVFNMNKHDELDLAILSVLLKSHSGADKYRRDHQLKLALMWNRVDIAREEIFREDVLWEQGSLDEVLTEAIVSDKVAFIKLILEQGVIMREFMTRKRLEMLYSKVERYHPIYKLLHKLTGRTELSLVNVAHLVATLLDRFDVDEFLRPYKEELTNDRFERPYKQLLIYAALLQRQELAKFCWEMGDEPVTSAIAVTRLYSALARKMTRDESSVRETVEEYKVEFETLATSVLNECYERDQEKAIMIVERKSPVWNELSALQIASVSDDQMFIASGACQSSIESTWKQGILASWKKVLMAMICPILIVCNMEFVIVGQKPLTWYQRLATFYSSPISKFCHGMFMFLVFLGIFSYLVLVDFDPDRVTVIEYVCIVWVFTMTVDQIHVFISFPSPTFVSKIRDWYGFVSYMEALNLLLCFLGFLLHHLGYPSVTKVLYCLNSVVFIAIITKFYRASTNVGPKMVMVRRMFGEMGLFLVVMMVFLLAYGIAAQGLLYTERSASWDILKDVFYFPYWMIYGEIFFESIGECDGDNPCNSTCVAGERDCLTPHWMVPFILAAYLMIGSILLLNLLIAIFSNVFNSVERNSFQIWKFEMYYLVMEYSNKTFLVPPLSILVHAGLVVNSIYKNLCCQKPRDGQWLGKKHLEYLQVFEKEMMSDFLRRKRESDQNSLDTRVQNLEKRVDMLTKLIEDEVLGNNHQPEFPEFPAGTIVMGSDGVATIVMGRPPSALSEKQHHPWPRTGDVIKVKDKVAATEIPAKVSKKSQQQVMRVNSGMYYIQGKSAKLSRQNTVPNLKSTPDENEKELVKTGFKLDWKPQKQITSKEYGTGDDSKEDQNRAATAKPDGINNIDDDDEKKIKNDANVDRQMTEAEKEMAKQKRRAEKEERQRKRRERREEKRLRKEAEGLNAGPSAMNDVNQPGVLKFMDSHAGKEEKGPGALGLSHWEGSQARARPWTAPQRSRSPEVIDQIDMQDTEDISERKLPAWN</sequence>
<feature type="transmembrane region" description="Helical" evidence="9">
    <location>
        <begin position="1015"/>
        <end position="1037"/>
    </location>
</feature>
<feature type="compositionally biased region" description="Basic and acidic residues" evidence="8">
    <location>
        <begin position="1337"/>
        <end position="1356"/>
    </location>
</feature>
<feature type="transmembrane region" description="Helical" evidence="9">
    <location>
        <begin position="976"/>
        <end position="994"/>
    </location>
</feature>
<evidence type="ECO:0000256" key="2">
    <source>
        <dbReference type="ARBA" id="ARBA00022448"/>
    </source>
</evidence>
<dbReference type="GO" id="GO:0005886">
    <property type="term" value="C:plasma membrane"/>
    <property type="evidence" value="ECO:0007669"/>
    <property type="project" value="TreeGrafter"/>
</dbReference>
<dbReference type="EMBL" id="JAIWYP010000003">
    <property type="protein sequence ID" value="KAH3855843.1"/>
    <property type="molecule type" value="Genomic_DNA"/>
</dbReference>
<evidence type="ECO:0000256" key="8">
    <source>
        <dbReference type="SAM" id="MobiDB-lite"/>
    </source>
</evidence>
<dbReference type="Pfam" id="PF00520">
    <property type="entry name" value="Ion_trans"/>
    <property type="match status" value="1"/>
</dbReference>
<dbReference type="InterPro" id="IPR005821">
    <property type="entry name" value="Ion_trans_dom"/>
</dbReference>
<organism evidence="13 14">
    <name type="scientific">Dreissena polymorpha</name>
    <name type="common">Zebra mussel</name>
    <name type="synonym">Mytilus polymorpha</name>
    <dbReference type="NCBI Taxonomy" id="45954"/>
    <lineage>
        <taxon>Eukaryota</taxon>
        <taxon>Metazoa</taxon>
        <taxon>Spiralia</taxon>
        <taxon>Lophotrochozoa</taxon>
        <taxon>Mollusca</taxon>
        <taxon>Bivalvia</taxon>
        <taxon>Autobranchia</taxon>
        <taxon>Heteroconchia</taxon>
        <taxon>Euheterodonta</taxon>
        <taxon>Imparidentia</taxon>
        <taxon>Neoheterodontei</taxon>
        <taxon>Myida</taxon>
        <taxon>Dreissenoidea</taxon>
        <taxon>Dreissenidae</taxon>
        <taxon>Dreissena</taxon>
    </lineage>
</organism>
<evidence type="ECO:0000256" key="4">
    <source>
        <dbReference type="ARBA" id="ARBA00022989"/>
    </source>
</evidence>
<dbReference type="PANTHER" id="PTHR13800">
    <property type="entry name" value="TRANSIENT RECEPTOR POTENTIAL CATION CHANNEL, SUBFAMILY M, MEMBER 6"/>
    <property type="match status" value="1"/>
</dbReference>
<proteinExistence type="predicted"/>
<keyword evidence="6 9" id="KW-0472">Membrane</keyword>
<dbReference type="InterPro" id="IPR041491">
    <property type="entry name" value="TRPM_SLOG"/>
</dbReference>
<feature type="domain" description="Ion transport" evidence="10">
    <location>
        <begin position="881"/>
        <end position="1127"/>
    </location>
</feature>
<feature type="transmembrane region" description="Helical" evidence="9">
    <location>
        <begin position="1098"/>
        <end position="1121"/>
    </location>
</feature>
<feature type="transmembrane region" description="Helical" evidence="9">
    <location>
        <begin position="1148"/>
        <end position="1167"/>
    </location>
</feature>
<feature type="domain" description="TRPM-like" evidence="12">
    <location>
        <begin position="696"/>
        <end position="817"/>
    </location>
</feature>
<accession>A0A9D4LDN4</accession>
<keyword evidence="3 9" id="KW-0812">Transmembrane</keyword>
<feature type="domain" description="TRPM-like" evidence="12">
    <location>
        <begin position="594"/>
        <end position="666"/>
    </location>
</feature>
<evidence type="ECO:0000259" key="12">
    <source>
        <dbReference type="Pfam" id="PF25508"/>
    </source>
</evidence>
<evidence type="ECO:0000256" key="9">
    <source>
        <dbReference type="SAM" id="Phobius"/>
    </source>
</evidence>
<feature type="transmembrane region" description="Helical" evidence="9">
    <location>
        <begin position="881"/>
        <end position="899"/>
    </location>
</feature>
<feature type="transmembrane region" description="Helical" evidence="9">
    <location>
        <begin position="840"/>
        <end position="860"/>
    </location>
</feature>
<evidence type="ECO:0000256" key="3">
    <source>
        <dbReference type="ARBA" id="ARBA00022692"/>
    </source>
</evidence>
<dbReference type="PANTHER" id="PTHR13800:SF12">
    <property type="entry name" value="TRANSIENT RECEPTOR POTENTIAL CATION CHANNEL SUBFAMILY M MEMBER-LIKE 2"/>
    <property type="match status" value="1"/>
</dbReference>
<protein>
    <submittedName>
        <fullName evidence="13">Uncharacterized protein</fullName>
    </submittedName>
</protein>
<comment type="subcellular location">
    <subcellularLocation>
        <location evidence="1">Membrane</location>
        <topology evidence="1">Multi-pass membrane protein</topology>
    </subcellularLocation>
</comment>
<feature type="compositionally biased region" description="Basic and acidic residues" evidence="8">
    <location>
        <begin position="1517"/>
        <end position="1526"/>
    </location>
</feature>
<reference evidence="13" key="1">
    <citation type="journal article" date="2019" name="bioRxiv">
        <title>The Genome of the Zebra Mussel, Dreissena polymorpha: A Resource for Invasive Species Research.</title>
        <authorList>
            <person name="McCartney M.A."/>
            <person name="Auch B."/>
            <person name="Kono T."/>
            <person name="Mallez S."/>
            <person name="Zhang Y."/>
            <person name="Obille A."/>
            <person name="Becker A."/>
            <person name="Abrahante J.E."/>
            <person name="Garbe J."/>
            <person name="Badalamenti J.P."/>
            <person name="Herman A."/>
            <person name="Mangelson H."/>
            <person name="Liachko I."/>
            <person name="Sullivan S."/>
            <person name="Sone E.D."/>
            <person name="Koren S."/>
            <person name="Silverstein K.A.T."/>
            <person name="Beckman K.B."/>
            <person name="Gohl D.M."/>
        </authorList>
    </citation>
    <scope>NUCLEOTIDE SEQUENCE</scope>
    <source>
        <strain evidence="13">Duluth1</strain>
        <tissue evidence="13">Whole animal</tissue>
    </source>
</reference>
<evidence type="ECO:0000259" key="11">
    <source>
        <dbReference type="Pfam" id="PF18139"/>
    </source>
</evidence>
<dbReference type="OrthoDB" id="6238217at2759"/>
<keyword evidence="7" id="KW-0407">Ion channel</keyword>
<feature type="transmembrane region" description="Helical" evidence="9">
    <location>
        <begin position="911"/>
        <end position="933"/>
    </location>
</feature>
<keyword evidence="4 9" id="KW-1133">Transmembrane helix</keyword>